<evidence type="ECO:0000256" key="1">
    <source>
        <dbReference type="SAM" id="MobiDB-lite"/>
    </source>
</evidence>
<evidence type="ECO:0000313" key="4">
    <source>
        <dbReference type="Proteomes" id="UP000435138"/>
    </source>
</evidence>
<keyword evidence="4" id="KW-1185">Reference proteome</keyword>
<feature type="region of interest" description="Disordered" evidence="1">
    <location>
        <begin position="1"/>
        <end position="26"/>
    </location>
</feature>
<organism evidence="3 4">
    <name type="scientific">Endobacterium cereale</name>
    <dbReference type="NCBI Taxonomy" id="2663029"/>
    <lineage>
        <taxon>Bacteria</taxon>
        <taxon>Pseudomonadati</taxon>
        <taxon>Pseudomonadota</taxon>
        <taxon>Alphaproteobacteria</taxon>
        <taxon>Hyphomicrobiales</taxon>
        <taxon>Rhizobiaceae</taxon>
        <taxon>Endobacterium</taxon>
    </lineage>
</organism>
<feature type="domain" description="Anti-sigma factor NepR" evidence="2">
    <location>
        <begin position="29"/>
        <end position="63"/>
    </location>
</feature>
<dbReference type="Proteomes" id="UP000435138">
    <property type="component" value="Unassembled WGS sequence"/>
</dbReference>
<proteinExistence type="predicted"/>
<gene>
    <name evidence="3" type="ORF">GAO09_22785</name>
</gene>
<dbReference type="InterPro" id="IPR041649">
    <property type="entry name" value="NepR"/>
</dbReference>
<dbReference type="EMBL" id="WIXI01000049">
    <property type="protein sequence ID" value="MQY48864.1"/>
    <property type="molecule type" value="Genomic_DNA"/>
</dbReference>
<dbReference type="AlphaFoldDB" id="A0A6A8ADN5"/>
<protein>
    <recommendedName>
        <fullName evidence="2">Anti-sigma factor NepR domain-containing protein</fullName>
    </recommendedName>
</protein>
<feature type="compositionally biased region" description="Basic and acidic residues" evidence="1">
    <location>
        <begin position="1"/>
        <end position="12"/>
    </location>
</feature>
<dbReference type="Pfam" id="PF18557">
    <property type="entry name" value="NepR"/>
    <property type="match status" value="1"/>
</dbReference>
<accession>A0A6A8ADN5</accession>
<evidence type="ECO:0000259" key="2">
    <source>
        <dbReference type="Pfam" id="PF18557"/>
    </source>
</evidence>
<sequence length="70" mass="7944">MSEQDSRKKEKTMTTAQAKDFRPGATLPNAAISRKLRDFYDAVQEEGIPDRFLDLLERLEQAEKNAKSGT</sequence>
<evidence type="ECO:0000313" key="3">
    <source>
        <dbReference type="EMBL" id="MQY48864.1"/>
    </source>
</evidence>
<reference evidence="3 4" key="1">
    <citation type="submission" date="2019-11" db="EMBL/GenBank/DDBJ databases">
        <title>Genome analysis of Rhizobacterium cereale a novel genus and species isolated from maize roots in North Spain.</title>
        <authorList>
            <person name="Menendez E."/>
            <person name="Flores-Felix J.D."/>
            <person name="Ramirez-Bahena M.-H."/>
            <person name="Igual J.M."/>
            <person name="Garcia-Fraile P."/>
            <person name="Peix A."/>
            <person name="Velazquez E."/>
        </authorList>
    </citation>
    <scope>NUCLEOTIDE SEQUENCE [LARGE SCALE GENOMIC DNA]</scope>
    <source>
        <strain evidence="3 4">RZME27</strain>
    </source>
</reference>
<comment type="caution">
    <text evidence="3">The sequence shown here is derived from an EMBL/GenBank/DDBJ whole genome shotgun (WGS) entry which is preliminary data.</text>
</comment>
<name>A0A6A8ADN5_9HYPH</name>